<evidence type="ECO:0000313" key="2">
    <source>
        <dbReference type="EMBL" id="GEK21366.1"/>
    </source>
</evidence>
<organism evidence="2 3">
    <name type="scientific">Cellulomonas xylanilytica</name>
    <dbReference type="NCBI Taxonomy" id="233583"/>
    <lineage>
        <taxon>Bacteria</taxon>
        <taxon>Bacillati</taxon>
        <taxon>Actinomycetota</taxon>
        <taxon>Actinomycetes</taxon>
        <taxon>Micrococcales</taxon>
        <taxon>Cellulomonadaceae</taxon>
        <taxon>Cellulomonas</taxon>
    </lineage>
</organism>
<dbReference type="Proteomes" id="UP000321118">
    <property type="component" value="Unassembled WGS sequence"/>
</dbReference>
<comment type="caution">
    <text evidence="2">The sequence shown here is derived from an EMBL/GenBank/DDBJ whole genome shotgun (WGS) entry which is preliminary data.</text>
</comment>
<dbReference type="InterPro" id="IPR027417">
    <property type="entry name" value="P-loop_NTPase"/>
</dbReference>
<feature type="region of interest" description="Disordered" evidence="1">
    <location>
        <begin position="1"/>
        <end position="58"/>
    </location>
</feature>
<dbReference type="Gene3D" id="1.10.8.730">
    <property type="match status" value="1"/>
</dbReference>
<feature type="region of interest" description="Disordered" evidence="1">
    <location>
        <begin position="351"/>
        <end position="379"/>
    </location>
</feature>
<dbReference type="Pfam" id="PF12846">
    <property type="entry name" value="AAA_10"/>
    <property type="match status" value="1"/>
</dbReference>
<feature type="compositionally biased region" description="Acidic residues" evidence="1">
    <location>
        <begin position="16"/>
        <end position="34"/>
    </location>
</feature>
<gene>
    <name evidence="2" type="ORF">CXY01_18860</name>
</gene>
<accession>A0A510V3J1</accession>
<reference evidence="2 3" key="1">
    <citation type="submission" date="2019-07" db="EMBL/GenBank/DDBJ databases">
        <title>Whole genome shotgun sequence of Cellulomonas xylanilytica NBRC 101102.</title>
        <authorList>
            <person name="Hosoyama A."/>
            <person name="Uohara A."/>
            <person name="Ohji S."/>
            <person name="Ichikawa N."/>
        </authorList>
    </citation>
    <scope>NUCLEOTIDE SEQUENCE [LARGE SCALE GENOMIC DNA]</scope>
    <source>
        <strain evidence="2 3">NBRC 101102</strain>
    </source>
</reference>
<evidence type="ECO:0000313" key="3">
    <source>
        <dbReference type="Proteomes" id="UP000321118"/>
    </source>
</evidence>
<dbReference type="SUPFAM" id="SSF52540">
    <property type="entry name" value="P-loop containing nucleoside triphosphate hydrolases"/>
    <property type="match status" value="1"/>
</dbReference>
<dbReference type="Gene3D" id="3.40.50.300">
    <property type="entry name" value="P-loop containing nucleotide triphosphate hydrolases"/>
    <property type="match status" value="1"/>
</dbReference>
<protein>
    <submittedName>
        <fullName evidence="2">ATPase</fullName>
    </submittedName>
</protein>
<evidence type="ECO:0000256" key="1">
    <source>
        <dbReference type="SAM" id="MobiDB-lite"/>
    </source>
</evidence>
<dbReference type="EMBL" id="BJUB01000005">
    <property type="protein sequence ID" value="GEK21366.1"/>
    <property type="molecule type" value="Genomic_DNA"/>
</dbReference>
<feature type="compositionally biased region" description="Basic and acidic residues" evidence="1">
    <location>
        <begin position="365"/>
        <end position="378"/>
    </location>
</feature>
<sequence>MQLKLTSLFGRRPSTDDDPDEDVSVAYDPDEDLVESPPPQPAKTSKGRGRNPDAPRLTSPMKWALSRVADHVTFSDKRMVAWYLLDPQRWSFRTVTDGESLIEAHASQIAELVGRTVYGRITTRPYAVETWAEAAWNNSPAPTEGFAKILERDQVQLSSRMQSDKLVYLGVDLGSRSSAVDLTGRMIPDVARRELEALQRRLDEVDDVMAGPGVDAIPAVGNDMAWLLARSFALGCPAPVQDTVEEVHWSKEDLHEFTGATHWSAEPLAQSVRIDSTMGEQPITRHVVVLTVGRMGELRIPEIDEPWIAKTDKLPFPVEWAFRLDVRSSHETSKEMNKLSDRVLAQRDHYLDDHGKQPPRQLARQAERASAVEDEQRSGFDGLSTRTRGWYRIAVSARTQEEALQRAKVVQKIYKPAIKIEREFDQFRLAREFVPMEPLANTGHTRHLPILKLAAGVPAATAEVGDKRGVLIGYTSGFAERPVTWDPWYGPEVVEGSGLVPIVGGLGAGKSFFAGGIVYKTGAQGVPWTVLDPSGRLGSLADLPEFRGVAKAVNLLQSEPGALNPYALVPEPQLEWFRDEPDPHHAVSLAKSAAEAQRRDLMTDTLRWCLPAEDQNDPAALSILRDAVSRAEARPYSTAHGVLIALNHNADGDHDLASRVVRRLREASERELSRLFFATPSGGNHGDALSDRRMTFFSLKGLSQIDESKPKNEWSYDELMSRPVMSLAAWSALRSVYRADFHDRKGMILDEVHEITAVSTGRTLVQKVATDTRKHDIAALVSTQNAANVIGQNINNFVGAAFVGKTTDEEAQAHNCRLLGLPVGVGYEAEFAKLSRRSRRSEITGTPREFIFRDGMGGEDGKGGVEKIRVDYSNHERLTVALNTTADPTKRRALELVAEEGAA</sequence>
<keyword evidence="3" id="KW-1185">Reference proteome</keyword>
<proteinExistence type="predicted"/>
<name>A0A510V3J1_9CELL</name>
<dbReference type="AlphaFoldDB" id="A0A510V3J1"/>